<reference evidence="1" key="1">
    <citation type="submission" date="2018-02" db="EMBL/GenBank/DDBJ databases">
        <title>The genomes of Aspergillus section Nigri reveals drivers in fungal speciation.</title>
        <authorList>
            <consortium name="DOE Joint Genome Institute"/>
            <person name="Vesth T.C."/>
            <person name="Nybo J."/>
            <person name="Theobald S."/>
            <person name="Brandl J."/>
            <person name="Frisvad J.C."/>
            <person name="Nielsen K.F."/>
            <person name="Lyhne E.K."/>
            <person name="Kogle M.E."/>
            <person name="Kuo A."/>
            <person name="Riley R."/>
            <person name="Clum A."/>
            <person name="Nolan M."/>
            <person name="Lipzen A."/>
            <person name="Salamov A."/>
            <person name="Henrissat B."/>
            <person name="Wiebenga A."/>
            <person name="De vries R.P."/>
            <person name="Grigoriev I.V."/>
            <person name="Mortensen U.H."/>
            <person name="Andersen M.R."/>
            <person name="Baker S.E."/>
        </authorList>
    </citation>
    <scope>NUCLEOTIDE SEQUENCE</scope>
    <source>
        <strain evidence="1">CBS 115574</strain>
    </source>
</reference>
<evidence type="ECO:0000313" key="1">
    <source>
        <dbReference type="EMBL" id="RAK91046.1"/>
    </source>
</evidence>
<accession>A0ACD1IKD5</accession>
<name>A0ACD1IKD5_9EURO</name>
<proteinExistence type="predicted"/>
<keyword evidence="2" id="KW-1185">Reference proteome</keyword>
<gene>
    <name evidence="1" type="ORF">BO79DRAFT_141980</name>
</gene>
<sequence length="443" mass="50397">MDEKEIFSVKEEEKSLLRPCNFAQENGNRIARDRLADAVRTPDNRITESENEVGLEQSYSHVVKLSKLLHHEISKLRRISGENQHVIRSMQEKIAQLKKHNQILEEQLQDCQARILRSSPVAVLSDATVLADFSRIRETLSNWVEELPEICEDFAGHLFAAFSELSLDSHVSKDTNSYPQGPLAVQSELLMHLVFCRLSKGLFEVLVPGISPSDNDLLDGLREGLLSLQSKNSRLASDSFSHLLTLLDFENVSGGSSNIIEAYVASQKYQKGVDNECFEIIADLDDFFWWIDFECDVNWDSKMATLSTNILEPAVSLATKMSCSPAQYMWNWYGEAYFPQRVVRKYHLKHFTVQDARTHNRVSLANLALLDDETPLGELLVIIFPALFRRGTHGSRDVQIEKAVVLIRANEDLQRQKRSENRSRMFGKSVLQKFKDSALGQPN</sequence>
<dbReference type="Proteomes" id="UP000249748">
    <property type="component" value="Unassembled WGS sequence"/>
</dbReference>
<evidence type="ECO:0000313" key="2">
    <source>
        <dbReference type="Proteomes" id="UP000249748"/>
    </source>
</evidence>
<dbReference type="EMBL" id="KZ824542">
    <property type="protein sequence ID" value="RAK91046.1"/>
    <property type="molecule type" value="Genomic_DNA"/>
</dbReference>
<protein>
    <submittedName>
        <fullName evidence="1">Uncharacterized protein</fullName>
    </submittedName>
</protein>
<organism evidence="1 2">
    <name type="scientific">Aspergillus costaricaensis CBS 115574</name>
    <dbReference type="NCBI Taxonomy" id="1448317"/>
    <lineage>
        <taxon>Eukaryota</taxon>
        <taxon>Fungi</taxon>
        <taxon>Dikarya</taxon>
        <taxon>Ascomycota</taxon>
        <taxon>Pezizomycotina</taxon>
        <taxon>Eurotiomycetes</taxon>
        <taxon>Eurotiomycetidae</taxon>
        <taxon>Eurotiales</taxon>
        <taxon>Aspergillaceae</taxon>
        <taxon>Aspergillus</taxon>
        <taxon>Aspergillus subgen. Circumdati</taxon>
    </lineage>
</organism>